<dbReference type="EMBL" id="JAGEMK010000011">
    <property type="protein sequence ID" value="MBO1753223.1"/>
    <property type="molecule type" value="Genomic_DNA"/>
</dbReference>
<name>A0A939LSD8_9CELL</name>
<feature type="binding site" evidence="5">
    <location>
        <begin position="205"/>
        <end position="208"/>
    </location>
    <ligand>
        <name>pyridoxal 5'-phosphate</name>
        <dbReference type="ChEBI" id="CHEBI:597326"/>
    </ligand>
</feature>
<dbReference type="SUPFAM" id="SSF53383">
    <property type="entry name" value="PLP-dependent transferases"/>
    <property type="match status" value="1"/>
</dbReference>
<organism evidence="6 7">
    <name type="scientific">Actinotalea soli</name>
    <dbReference type="NCBI Taxonomy" id="2819234"/>
    <lineage>
        <taxon>Bacteria</taxon>
        <taxon>Bacillati</taxon>
        <taxon>Actinomycetota</taxon>
        <taxon>Actinomycetes</taxon>
        <taxon>Micrococcales</taxon>
        <taxon>Cellulomonadaceae</taxon>
        <taxon>Actinotalea</taxon>
    </lineage>
</organism>
<keyword evidence="7" id="KW-1185">Reference proteome</keyword>
<dbReference type="InterPro" id="IPR005814">
    <property type="entry name" value="Aminotrans_3"/>
</dbReference>
<comment type="cofactor">
    <cofactor evidence="5">
        <name>pyridoxal 5'-phosphate</name>
        <dbReference type="ChEBI" id="CHEBI:597326"/>
    </cofactor>
    <text evidence="5">Binds 1 pyridoxal phosphate per subunit.</text>
</comment>
<evidence type="ECO:0000256" key="2">
    <source>
        <dbReference type="ARBA" id="ARBA00022605"/>
    </source>
</evidence>
<feature type="binding site" evidence="5">
    <location>
        <position position="267"/>
    </location>
    <ligand>
        <name>N(2)-acetyl-L-ornithine</name>
        <dbReference type="ChEBI" id="CHEBI:57805"/>
    </ligand>
</feature>
<comment type="subcellular location">
    <subcellularLocation>
        <location evidence="5">Cytoplasm</location>
    </subcellularLocation>
</comment>
<dbReference type="InterPro" id="IPR050103">
    <property type="entry name" value="Class-III_PLP-dep_AT"/>
</dbReference>
<evidence type="ECO:0000313" key="7">
    <source>
        <dbReference type="Proteomes" id="UP000664209"/>
    </source>
</evidence>
<dbReference type="PIRSF" id="PIRSF000521">
    <property type="entry name" value="Transaminase_4ab_Lys_Orn"/>
    <property type="match status" value="1"/>
</dbReference>
<feature type="binding site" evidence="5">
    <location>
        <position position="123"/>
    </location>
    <ligand>
        <name>N(2)-acetyl-L-ornithine</name>
        <dbReference type="ChEBI" id="CHEBI:57805"/>
    </ligand>
</feature>
<dbReference type="CDD" id="cd00610">
    <property type="entry name" value="OAT_like"/>
    <property type="match status" value="1"/>
</dbReference>
<evidence type="ECO:0000256" key="5">
    <source>
        <dbReference type="HAMAP-Rule" id="MF_01107"/>
    </source>
</evidence>
<dbReference type="GO" id="GO:0006526">
    <property type="term" value="P:L-arginine biosynthetic process"/>
    <property type="evidence" value="ECO:0007669"/>
    <property type="project" value="UniProtKB-UniRule"/>
</dbReference>
<feature type="binding site" evidence="5">
    <location>
        <position position="268"/>
    </location>
    <ligand>
        <name>pyridoxal 5'-phosphate</name>
        <dbReference type="ChEBI" id="CHEBI:597326"/>
    </ligand>
</feature>
<reference evidence="6" key="1">
    <citation type="submission" date="2021-03" db="EMBL/GenBank/DDBJ databases">
        <title>Actinotalea soli sp. nov., isolated from soil.</title>
        <authorList>
            <person name="Ping W."/>
            <person name="Zhang J."/>
        </authorList>
    </citation>
    <scope>NUCLEOTIDE SEQUENCE</scope>
    <source>
        <strain evidence="6">BY-33</strain>
    </source>
</reference>
<sequence length="390" mass="40893">MNTFGTPRRVLVRGEGVYVWDADGRRYLDLLGGIAVNVLGHAHPTLTAAISAQLGTLGHVSNFFATPTQVALAERLVELTGGDRTSRVFFANSGTEANEAAFKMARRTGRPRVLALEGAFHGRTMGALALTHKVAYREPFEPLPAGVEFLPFGDSHALERAMGQDVAALVLEPVQGEAGVRRLPPGYLAHARALTERYGALLVLDEVQTGMGRTGHWLAHHDADLGGGARPDVVTLAKGLGGGFPIGAVVAHGERAASLLGAGQHGTTFGGNPVAAAAALATIGVLERDGVLEQVCAVGEQLVADLQQVPAVAEVRAAGLLVAVELHRPVAARVADLALEAGFVVNPVTPTALRLAPPLIITTEQLRTFVAFLEQLPAELAALDHDQEEQ</sequence>
<feature type="modified residue" description="N6-(pyridoxal phosphate)lysine" evidence="5">
    <location>
        <position position="238"/>
    </location>
</feature>
<dbReference type="GO" id="GO:0042802">
    <property type="term" value="F:identical protein binding"/>
    <property type="evidence" value="ECO:0007669"/>
    <property type="project" value="TreeGrafter"/>
</dbReference>
<protein>
    <recommendedName>
        <fullName evidence="5">Acetylornithine aminotransferase</fullName>
        <shortName evidence="5">ACOAT</shortName>
        <ecNumber evidence="5">2.6.1.11</ecNumber>
    </recommendedName>
</protein>
<proteinExistence type="inferred from homology"/>
<dbReference type="HAMAP" id="MF_01107">
    <property type="entry name" value="ArgD_aminotrans_3"/>
    <property type="match status" value="1"/>
</dbReference>
<keyword evidence="3 5" id="KW-0808">Transferase</keyword>
<comment type="pathway">
    <text evidence="5">Amino-acid biosynthesis; L-arginine biosynthesis; N(2)-acetyl-L-ornithine from L-glutamate: step 4/4.</text>
</comment>
<dbReference type="Proteomes" id="UP000664209">
    <property type="component" value="Unassembled WGS sequence"/>
</dbReference>
<gene>
    <name evidence="5" type="primary">argD</name>
    <name evidence="6" type="ORF">J4G33_15555</name>
</gene>
<evidence type="ECO:0000256" key="3">
    <source>
        <dbReference type="ARBA" id="ARBA00022679"/>
    </source>
</evidence>
<feature type="binding site" evidence="5">
    <location>
        <position position="120"/>
    </location>
    <ligand>
        <name>pyridoxal 5'-phosphate</name>
        <dbReference type="ChEBI" id="CHEBI:597326"/>
    </ligand>
</feature>
<dbReference type="EC" id="2.6.1.11" evidence="5"/>
<comment type="miscellaneous">
    <text evidence="5">May also have succinyldiaminopimelate aminotransferase activity, thus carrying out the corresponding step in lysine biosynthesis.</text>
</comment>
<comment type="catalytic activity">
    <reaction evidence="5">
        <text>N(2)-acetyl-L-ornithine + 2-oxoglutarate = N-acetyl-L-glutamate 5-semialdehyde + L-glutamate</text>
        <dbReference type="Rhea" id="RHEA:18049"/>
        <dbReference type="ChEBI" id="CHEBI:16810"/>
        <dbReference type="ChEBI" id="CHEBI:29123"/>
        <dbReference type="ChEBI" id="CHEBI:29985"/>
        <dbReference type="ChEBI" id="CHEBI:57805"/>
        <dbReference type="EC" id="2.6.1.11"/>
    </reaction>
</comment>
<dbReference type="PANTHER" id="PTHR11986:SF79">
    <property type="entry name" value="ACETYLORNITHINE AMINOTRANSFERASE, MITOCHONDRIAL"/>
    <property type="match status" value="1"/>
</dbReference>
<dbReference type="InterPro" id="IPR015422">
    <property type="entry name" value="PyrdxlP-dep_Trfase_small"/>
</dbReference>
<dbReference type="Pfam" id="PF00202">
    <property type="entry name" value="Aminotran_3"/>
    <property type="match status" value="1"/>
</dbReference>
<dbReference type="Gene3D" id="3.40.640.10">
    <property type="entry name" value="Type I PLP-dependent aspartate aminotransferase-like (Major domain)"/>
    <property type="match status" value="1"/>
</dbReference>
<dbReference type="PROSITE" id="PS00600">
    <property type="entry name" value="AA_TRANSFER_CLASS_3"/>
    <property type="match status" value="1"/>
</dbReference>
<dbReference type="InterPro" id="IPR049704">
    <property type="entry name" value="Aminotrans_3_PPA_site"/>
</dbReference>
<dbReference type="InterPro" id="IPR004636">
    <property type="entry name" value="AcOrn/SuccOrn_fam"/>
</dbReference>
<dbReference type="PANTHER" id="PTHR11986">
    <property type="entry name" value="AMINOTRANSFERASE CLASS III"/>
    <property type="match status" value="1"/>
</dbReference>
<dbReference type="NCBIfam" id="TIGR00707">
    <property type="entry name" value="argD"/>
    <property type="match status" value="1"/>
</dbReference>
<dbReference type="GO" id="GO:0003992">
    <property type="term" value="F:N2-acetyl-L-ornithine:2-oxoglutarate 5-aminotransferase activity"/>
    <property type="evidence" value="ECO:0007669"/>
    <property type="project" value="UniProtKB-UniRule"/>
</dbReference>
<comment type="caution">
    <text evidence="6">The sequence shown here is derived from an EMBL/GenBank/DDBJ whole genome shotgun (WGS) entry which is preliminary data.</text>
</comment>
<evidence type="ECO:0000256" key="1">
    <source>
        <dbReference type="ARBA" id="ARBA00022576"/>
    </source>
</evidence>
<dbReference type="FunFam" id="3.40.640.10:FF:000004">
    <property type="entry name" value="Acetylornithine aminotransferase"/>
    <property type="match status" value="1"/>
</dbReference>
<dbReference type="GO" id="GO:0030170">
    <property type="term" value="F:pyridoxal phosphate binding"/>
    <property type="evidence" value="ECO:0007669"/>
    <property type="project" value="InterPro"/>
</dbReference>
<comment type="similarity">
    <text evidence="5">Belongs to the class-III pyridoxal-phosphate-dependent aminotransferase family. ArgD subfamily.</text>
</comment>
<accession>A0A939LSD8</accession>
<keyword evidence="5" id="KW-0055">Arginine biosynthesis</keyword>
<dbReference type="Gene3D" id="3.90.1150.10">
    <property type="entry name" value="Aspartate Aminotransferase, domain 1"/>
    <property type="match status" value="1"/>
</dbReference>
<evidence type="ECO:0000256" key="4">
    <source>
        <dbReference type="ARBA" id="ARBA00022898"/>
    </source>
</evidence>
<keyword evidence="2 5" id="KW-0028">Amino-acid biosynthesis</keyword>
<keyword evidence="1 5" id="KW-0032">Aminotransferase</keyword>
<feature type="binding site" evidence="5">
    <location>
        <begin position="94"/>
        <end position="95"/>
    </location>
    <ligand>
        <name>pyridoxal 5'-phosphate</name>
        <dbReference type="ChEBI" id="CHEBI:597326"/>
    </ligand>
</feature>
<dbReference type="NCBIfam" id="NF002874">
    <property type="entry name" value="PRK03244.1"/>
    <property type="match status" value="1"/>
</dbReference>
<evidence type="ECO:0000313" key="6">
    <source>
        <dbReference type="EMBL" id="MBO1753223.1"/>
    </source>
</evidence>
<dbReference type="GO" id="GO:0005737">
    <property type="term" value="C:cytoplasm"/>
    <property type="evidence" value="ECO:0007669"/>
    <property type="project" value="UniProtKB-SubCell"/>
</dbReference>
<comment type="subunit">
    <text evidence="5">Homodimer.</text>
</comment>
<dbReference type="AlphaFoldDB" id="A0A939LSD8"/>
<keyword evidence="5" id="KW-0963">Cytoplasm</keyword>
<keyword evidence="4 5" id="KW-0663">Pyridoxal phosphate</keyword>
<dbReference type="InterPro" id="IPR015421">
    <property type="entry name" value="PyrdxlP-dep_Trfase_major"/>
</dbReference>
<dbReference type="InterPro" id="IPR015424">
    <property type="entry name" value="PyrdxlP-dep_Trfase"/>
</dbReference>